<dbReference type="Proteomes" id="UP000315235">
    <property type="component" value="Unassembled WGS sequence"/>
</dbReference>
<dbReference type="InterPro" id="IPR019576">
    <property type="entry name" value="Pyridoxamine_oxidase_dimer_C"/>
</dbReference>
<feature type="binding site" evidence="5">
    <location>
        <begin position="142"/>
        <end position="143"/>
    </location>
    <ligand>
        <name>FMN</name>
        <dbReference type="ChEBI" id="CHEBI:58210"/>
    </ligand>
</feature>
<dbReference type="EC" id="1.4.3.5" evidence="8"/>
<feature type="domain" description="Pyridoxine 5'-phosphate oxidase dimerisation C-terminal" evidence="7">
    <location>
        <begin position="171"/>
        <end position="211"/>
    </location>
</feature>
<dbReference type="Pfam" id="PF10590">
    <property type="entry name" value="PNP_phzG_C"/>
    <property type="match status" value="1"/>
</dbReference>
<evidence type="ECO:0000256" key="4">
    <source>
        <dbReference type="ARBA" id="ARBA00023002"/>
    </source>
</evidence>
<evidence type="ECO:0000256" key="3">
    <source>
        <dbReference type="ARBA" id="ARBA00022643"/>
    </source>
</evidence>
<dbReference type="AlphaFoldDB" id="A0A553H4Z5"/>
<evidence type="ECO:0000313" key="9">
    <source>
        <dbReference type="Proteomes" id="UP000315235"/>
    </source>
</evidence>
<reference evidence="8 9" key="1">
    <citation type="submission" date="2019-07" db="EMBL/GenBank/DDBJ databases">
        <title>Pseudomonas mangiferae sp. nov., isolated from bark of mango tree in Thailand.</title>
        <authorList>
            <person name="Srisuk N."/>
            <person name="Anurat P."/>
        </authorList>
    </citation>
    <scope>NUCLEOTIDE SEQUENCE [LARGE SCALE GENOMIC DNA]</scope>
    <source>
        <strain evidence="8 9">DMKU_BBB3-04</strain>
    </source>
</reference>
<accession>A0A553H4Z5</accession>
<comment type="cofactor">
    <cofactor evidence="5">
        <name>FMN</name>
        <dbReference type="ChEBI" id="CHEBI:58210"/>
    </cofactor>
    <text evidence="5">Binds 1 FMN per subunit.</text>
</comment>
<feature type="binding site" evidence="5">
    <location>
        <position position="85"/>
    </location>
    <ligand>
        <name>FMN</name>
        <dbReference type="ChEBI" id="CHEBI:58210"/>
    </ligand>
</feature>
<dbReference type="Pfam" id="PF01243">
    <property type="entry name" value="PNPOx_N"/>
    <property type="match status" value="1"/>
</dbReference>
<dbReference type="SUPFAM" id="SSF50475">
    <property type="entry name" value="FMN-binding split barrel"/>
    <property type="match status" value="1"/>
</dbReference>
<dbReference type="PANTHER" id="PTHR10851:SF0">
    <property type="entry name" value="PYRIDOXINE-5'-PHOSPHATE OXIDASE"/>
    <property type="match status" value="1"/>
</dbReference>
<dbReference type="InterPro" id="IPR011576">
    <property type="entry name" value="Pyridox_Oxase_N"/>
</dbReference>
<evidence type="ECO:0000313" key="8">
    <source>
        <dbReference type="EMBL" id="TRX76843.1"/>
    </source>
</evidence>
<feature type="binding site" evidence="5">
    <location>
        <position position="184"/>
    </location>
    <ligand>
        <name>FMN</name>
        <dbReference type="ChEBI" id="CHEBI:58210"/>
    </ligand>
</feature>
<dbReference type="GO" id="GO:0008615">
    <property type="term" value="P:pyridoxine biosynthetic process"/>
    <property type="evidence" value="ECO:0007669"/>
    <property type="project" value="InterPro"/>
</dbReference>
<keyword evidence="9" id="KW-1185">Reference proteome</keyword>
<dbReference type="InterPro" id="IPR019740">
    <property type="entry name" value="Pyridox_Oxase_CS"/>
</dbReference>
<dbReference type="PIRSF" id="PIRSF000190">
    <property type="entry name" value="Pyd_amn-ph_oxd"/>
    <property type="match status" value="1"/>
</dbReference>
<dbReference type="InterPro" id="IPR000659">
    <property type="entry name" value="Pyridox_Oxase"/>
</dbReference>
<proteinExistence type="inferred from homology"/>
<feature type="binding site" evidence="5">
    <location>
        <position position="107"/>
    </location>
    <ligand>
        <name>FMN</name>
        <dbReference type="ChEBI" id="CHEBI:58210"/>
    </ligand>
</feature>
<comment type="similarity">
    <text evidence="1">Belongs to the pyridoxamine 5'-phosphate oxidase family.</text>
</comment>
<dbReference type="OrthoDB" id="9780392at2"/>
<organism evidence="8 9">
    <name type="scientific">Pseudomonas mangiferae</name>
    <dbReference type="NCBI Taxonomy" id="2593654"/>
    <lineage>
        <taxon>Bacteria</taxon>
        <taxon>Pseudomonadati</taxon>
        <taxon>Pseudomonadota</taxon>
        <taxon>Gammaproteobacteria</taxon>
        <taxon>Pseudomonadales</taxon>
        <taxon>Pseudomonadaceae</taxon>
        <taxon>Pseudomonas</taxon>
    </lineage>
</organism>
<evidence type="ECO:0000259" key="6">
    <source>
        <dbReference type="Pfam" id="PF01243"/>
    </source>
</evidence>
<feature type="binding site" evidence="5">
    <location>
        <position position="194"/>
    </location>
    <ligand>
        <name>FMN</name>
        <dbReference type="ChEBI" id="CHEBI:58210"/>
    </ligand>
</feature>
<dbReference type="NCBIfam" id="NF004231">
    <property type="entry name" value="PRK05679.1"/>
    <property type="match status" value="1"/>
</dbReference>
<name>A0A553H4Z5_9PSED</name>
<dbReference type="PROSITE" id="PS01064">
    <property type="entry name" value="PYRIDOX_OXIDASE"/>
    <property type="match status" value="1"/>
</dbReference>
<feature type="domain" description="Pyridoxamine 5'-phosphate oxidase N-terminal" evidence="6">
    <location>
        <begin position="37"/>
        <end position="143"/>
    </location>
</feature>
<comment type="caution">
    <text evidence="8">The sequence shown here is derived from an EMBL/GenBank/DDBJ whole genome shotgun (WGS) entry which is preliminary data.</text>
</comment>
<feature type="binding site" evidence="5">
    <location>
        <position position="84"/>
    </location>
    <ligand>
        <name>FMN</name>
        <dbReference type="ChEBI" id="CHEBI:58210"/>
    </ligand>
</feature>
<evidence type="ECO:0000256" key="1">
    <source>
        <dbReference type="ARBA" id="ARBA00007301"/>
    </source>
</evidence>
<keyword evidence="2" id="KW-0285">Flavoprotein</keyword>
<keyword evidence="3 5" id="KW-0288">FMN</keyword>
<dbReference type="EMBL" id="VJOY01000001">
    <property type="protein sequence ID" value="TRX76843.1"/>
    <property type="molecule type" value="Genomic_DNA"/>
</dbReference>
<dbReference type="GO" id="GO:0004733">
    <property type="term" value="F:pyridoxamine phosphate oxidase activity"/>
    <property type="evidence" value="ECO:0007669"/>
    <property type="project" value="UniProtKB-EC"/>
</dbReference>
<gene>
    <name evidence="8" type="primary">pdxH</name>
    <name evidence="8" type="ORF">FM069_02155</name>
</gene>
<dbReference type="RefSeq" id="WP_143486616.1">
    <property type="nucleotide sequence ID" value="NZ_VJOY01000001.1"/>
</dbReference>
<evidence type="ECO:0000256" key="2">
    <source>
        <dbReference type="ARBA" id="ARBA00022630"/>
    </source>
</evidence>
<keyword evidence="4 8" id="KW-0560">Oxidoreductase</keyword>
<sequence length="211" mass="23696">MTIPPFEALSGDLTVDFPEYLDPPEDPIPLLASRVKRAMRVGVREPLAMTLATASETGQPSVRTMVISEVSDRGIIFATHSTSRKGRELAANPCAAALLYWRETSEQIAIRGRIDRLPDETARQLWSARPLFTHAMSTASRQSQPLMDVERLRSVARGFAQMAPLDKPATYTGYELIADEVEFWANGRERLHERLLYRWSGASWAISRLQP</sequence>
<evidence type="ECO:0000259" key="7">
    <source>
        <dbReference type="Pfam" id="PF10590"/>
    </source>
</evidence>
<dbReference type="InterPro" id="IPR012349">
    <property type="entry name" value="Split_barrel_FMN-bd"/>
</dbReference>
<evidence type="ECO:0000256" key="5">
    <source>
        <dbReference type="PIRSR" id="PIRSR000190-2"/>
    </source>
</evidence>
<dbReference type="PANTHER" id="PTHR10851">
    <property type="entry name" value="PYRIDOXINE-5-PHOSPHATE OXIDASE"/>
    <property type="match status" value="1"/>
</dbReference>
<dbReference type="GO" id="GO:0010181">
    <property type="term" value="F:FMN binding"/>
    <property type="evidence" value="ECO:0007669"/>
    <property type="project" value="InterPro"/>
</dbReference>
<dbReference type="Gene3D" id="2.30.110.10">
    <property type="entry name" value="Electron Transport, Fmn-binding Protein, Chain A"/>
    <property type="match status" value="1"/>
</dbReference>
<protein>
    <submittedName>
        <fullName evidence="8">Pyridoxamine 5'-phosphate oxidase</fullName>
        <ecNumber evidence="8">1.4.3.5</ecNumber>
    </submittedName>
</protein>